<evidence type="ECO:0000259" key="1">
    <source>
        <dbReference type="Pfam" id="PF00903"/>
    </source>
</evidence>
<organism evidence="2 3">
    <name type="scientific">Klebsiella pneumoniae</name>
    <dbReference type="NCBI Taxonomy" id="573"/>
    <lineage>
        <taxon>Bacteria</taxon>
        <taxon>Pseudomonadati</taxon>
        <taxon>Pseudomonadota</taxon>
        <taxon>Gammaproteobacteria</taxon>
        <taxon>Enterobacterales</taxon>
        <taxon>Enterobacteriaceae</taxon>
        <taxon>Klebsiella/Raoultella group</taxon>
        <taxon>Klebsiella</taxon>
        <taxon>Klebsiella pneumoniae complex</taxon>
    </lineage>
</organism>
<feature type="domain" description="Glyoxalase/fosfomycin resistance/dioxygenase" evidence="1">
    <location>
        <begin position="12"/>
        <end position="33"/>
    </location>
</feature>
<sequence>MESNTLHRGRLIDHILLVVEDFEASKNFYTAVLSALEIRLSPPPMNTCWPTNWWWPHATARRLPGN</sequence>
<dbReference type="InterPro" id="IPR029068">
    <property type="entry name" value="Glyas_Bleomycin-R_OHBP_Dase"/>
</dbReference>
<dbReference type="Pfam" id="PF00903">
    <property type="entry name" value="Glyoxalase"/>
    <property type="match status" value="1"/>
</dbReference>
<protein>
    <submittedName>
        <fullName evidence="2">Lactoylglutathione lyase</fullName>
    </submittedName>
</protein>
<dbReference type="Gene3D" id="3.10.180.10">
    <property type="entry name" value="2,3-Dihydroxybiphenyl 1,2-Dioxygenase, domain 1"/>
    <property type="match status" value="1"/>
</dbReference>
<dbReference type="EMBL" id="UAWN01000007">
    <property type="protein sequence ID" value="SQC13076.1"/>
    <property type="molecule type" value="Genomic_DNA"/>
</dbReference>
<proteinExistence type="predicted"/>
<gene>
    <name evidence="2" type="ORF">NCTC9128_01892</name>
</gene>
<dbReference type="AlphaFoldDB" id="A0A2X3CMW2"/>
<dbReference type="Proteomes" id="UP000251088">
    <property type="component" value="Unassembled WGS sequence"/>
</dbReference>
<dbReference type="SUPFAM" id="SSF54593">
    <property type="entry name" value="Glyoxalase/Bleomycin resistance protein/Dihydroxybiphenyl dioxygenase"/>
    <property type="match status" value="1"/>
</dbReference>
<reference evidence="2 3" key="1">
    <citation type="submission" date="2018-06" db="EMBL/GenBank/DDBJ databases">
        <authorList>
            <consortium name="Pathogen Informatics"/>
            <person name="Doyle S."/>
        </authorList>
    </citation>
    <scope>NUCLEOTIDE SEQUENCE [LARGE SCALE GENOMIC DNA]</scope>
    <source>
        <strain evidence="2 3">NCTC9128</strain>
    </source>
</reference>
<accession>A0A2X3CMW2</accession>
<dbReference type="InterPro" id="IPR004360">
    <property type="entry name" value="Glyas_Fos-R_dOase_dom"/>
</dbReference>
<keyword evidence="2" id="KW-0456">Lyase</keyword>
<evidence type="ECO:0000313" key="2">
    <source>
        <dbReference type="EMBL" id="SQC13076.1"/>
    </source>
</evidence>
<name>A0A2X3CMW2_KLEPN</name>
<dbReference type="GO" id="GO:0016829">
    <property type="term" value="F:lyase activity"/>
    <property type="evidence" value="ECO:0007669"/>
    <property type="project" value="UniProtKB-KW"/>
</dbReference>
<evidence type="ECO:0000313" key="3">
    <source>
        <dbReference type="Proteomes" id="UP000251088"/>
    </source>
</evidence>